<dbReference type="SUPFAM" id="SSF52972">
    <property type="entry name" value="ITPase-like"/>
    <property type="match status" value="1"/>
</dbReference>
<organism evidence="14 15">
    <name type="scientific">Eremothecium cymbalariae (strain CBS 270.75 / DBVPG 7215 / KCTC 17166 / NRRL Y-17582)</name>
    <name type="common">Yeast</name>
    <dbReference type="NCBI Taxonomy" id="931890"/>
    <lineage>
        <taxon>Eukaryota</taxon>
        <taxon>Fungi</taxon>
        <taxon>Dikarya</taxon>
        <taxon>Ascomycota</taxon>
        <taxon>Saccharomycotina</taxon>
        <taxon>Saccharomycetes</taxon>
        <taxon>Saccharomycetales</taxon>
        <taxon>Saccharomycetaceae</taxon>
        <taxon>Eremothecium</taxon>
    </lineage>
</organism>
<feature type="binding site" evidence="12">
    <location>
        <position position="39"/>
    </location>
    <ligand>
        <name>Mg(2+)</name>
        <dbReference type="ChEBI" id="CHEBI:18420"/>
    </ligand>
</feature>
<dbReference type="InterPro" id="IPR002637">
    <property type="entry name" value="RdgB/HAM1"/>
</dbReference>
<dbReference type="GeneID" id="11472127"/>
<feature type="binding site" evidence="12">
    <location>
        <position position="52"/>
    </location>
    <ligand>
        <name>ITP</name>
        <dbReference type="ChEBI" id="CHEBI:61402"/>
    </ligand>
</feature>
<dbReference type="Gene3D" id="3.90.950.10">
    <property type="match status" value="1"/>
</dbReference>
<dbReference type="GO" id="GO:0035870">
    <property type="term" value="F:dITP diphosphatase activity"/>
    <property type="evidence" value="ECO:0007669"/>
    <property type="project" value="UniProtKB-UniRule"/>
</dbReference>
<keyword evidence="2 12" id="KW-0963">Cytoplasm</keyword>
<feature type="binding site" evidence="12">
    <location>
        <position position="70"/>
    </location>
    <ligand>
        <name>Mg(2+)</name>
        <dbReference type="ChEBI" id="CHEBI:18420"/>
    </ligand>
</feature>
<dbReference type="eggNOG" id="KOG3222">
    <property type="taxonomic scope" value="Eukaryota"/>
</dbReference>
<dbReference type="InParanoid" id="G8JR81"/>
<dbReference type="GO" id="GO:0036220">
    <property type="term" value="F:ITP diphosphatase activity"/>
    <property type="evidence" value="ECO:0007669"/>
    <property type="project" value="UniProtKB-UniRule"/>
</dbReference>
<evidence type="ECO:0000313" key="14">
    <source>
        <dbReference type="EMBL" id="AET38650.1"/>
    </source>
</evidence>
<dbReference type="HAMAP" id="MF_03148">
    <property type="entry name" value="HAM1_NTPase"/>
    <property type="match status" value="1"/>
</dbReference>
<evidence type="ECO:0000256" key="1">
    <source>
        <dbReference type="ARBA" id="ARBA00008023"/>
    </source>
</evidence>
<dbReference type="RefSeq" id="XP_003645467.1">
    <property type="nucleotide sequence ID" value="XM_003645419.1"/>
</dbReference>
<dbReference type="InterPro" id="IPR029001">
    <property type="entry name" value="ITPase-like_fam"/>
</dbReference>
<dbReference type="EMBL" id="CP002499">
    <property type="protein sequence ID" value="AET38650.1"/>
    <property type="molecule type" value="Genomic_DNA"/>
</dbReference>
<dbReference type="GO" id="GO:0009213">
    <property type="term" value="P:pyrimidine deoxyribonucleoside triphosphate catabolic process"/>
    <property type="evidence" value="ECO:0007669"/>
    <property type="project" value="EnsemblFungi"/>
</dbReference>
<comment type="function">
    <text evidence="12">Pyrophosphatase that hydrolyzes non-canonical purine nucleotides such as inosine triphosphate (ITP), deoxyinosine triphosphate (dITP) or xanthosine 5'-triphosphate (XTP) to their respective monophosphate derivatives. The enzyme does not distinguish between the deoxy- and ribose forms. Probably excludes non-canonical purines from RNA and DNA precursor pools, thus preventing their incorporation into RNA and DNA and avoiding chromosomal lesions.</text>
</comment>
<dbReference type="GO" id="GO:0004170">
    <property type="term" value="F:dUTP diphosphatase activity"/>
    <property type="evidence" value="ECO:0007669"/>
    <property type="project" value="EnsemblFungi"/>
</dbReference>
<dbReference type="GO" id="GO:0008828">
    <property type="term" value="F:dATP diphosphatase activity"/>
    <property type="evidence" value="ECO:0007669"/>
    <property type="project" value="EnsemblFungi"/>
</dbReference>
<evidence type="ECO:0000256" key="8">
    <source>
        <dbReference type="ARBA" id="ARBA00054940"/>
    </source>
</evidence>
<keyword evidence="4 12" id="KW-0547">Nucleotide-binding</keyword>
<keyword evidence="5 12" id="KW-0378">Hydrolase</keyword>
<dbReference type="STRING" id="931890.G8JR81"/>
<dbReference type="GO" id="GO:0036218">
    <property type="term" value="F:dTTP diphosphatase activity"/>
    <property type="evidence" value="ECO:0007669"/>
    <property type="project" value="EnsemblFungi"/>
</dbReference>
<dbReference type="GO" id="GO:0009217">
    <property type="term" value="P:purine deoxyribonucleoside triphosphate catabolic process"/>
    <property type="evidence" value="ECO:0007669"/>
    <property type="project" value="EnsemblFungi"/>
</dbReference>
<comment type="catalytic activity">
    <reaction evidence="12">
        <text>XTP + H2O = XMP + diphosphate + H(+)</text>
        <dbReference type="Rhea" id="RHEA:28610"/>
        <dbReference type="ChEBI" id="CHEBI:15377"/>
        <dbReference type="ChEBI" id="CHEBI:15378"/>
        <dbReference type="ChEBI" id="CHEBI:33019"/>
        <dbReference type="ChEBI" id="CHEBI:57464"/>
        <dbReference type="ChEBI" id="CHEBI:61314"/>
        <dbReference type="EC" id="3.6.1.66"/>
    </reaction>
</comment>
<dbReference type="GO" id="GO:0046872">
    <property type="term" value="F:metal ion binding"/>
    <property type="evidence" value="ECO:0007669"/>
    <property type="project" value="UniProtKB-KW"/>
</dbReference>
<dbReference type="GO" id="GO:0047840">
    <property type="term" value="F:dCTP diphosphatase activity"/>
    <property type="evidence" value="ECO:0007669"/>
    <property type="project" value="EnsemblFungi"/>
</dbReference>
<dbReference type="CDD" id="cd00515">
    <property type="entry name" value="HAM1"/>
    <property type="match status" value="1"/>
</dbReference>
<comment type="catalytic activity">
    <reaction evidence="10">
        <text>dITP + H2O = dIMP + diphosphate + H(+)</text>
        <dbReference type="Rhea" id="RHEA:28342"/>
        <dbReference type="ChEBI" id="CHEBI:15377"/>
        <dbReference type="ChEBI" id="CHEBI:15378"/>
        <dbReference type="ChEBI" id="CHEBI:33019"/>
        <dbReference type="ChEBI" id="CHEBI:61194"/>
        <dbReference type="ChEBI" id="CHEBI:61382"/>
        <dbReference type="EC" id="3.6.1.66"/>
    </reaction>
    <physiologicalReaction direction="left-to-right" evidence="10">
        <dbReference type="Rhea" id="RHEA:28343"/>
    </physiologicalReaction>
</comment>
<dbReference type="Pfam" id="PF01725">
    <property type="entry name" value="Ham1p_like"/>
    <property type="match status" value="1"/>
</dbReference>
<comment type="cofactor">
    <cofactor evidence="12">
        <name>Mg(2+)</name>
        <dbReference type="ChEBI" id="CHEBI:18420"/>
    </cofactor>
    <cofactor evidence="12">
        <name>Mn(2+)</name>
        <dbReference type="ChEBI" id="CHEBI:29035"/>
    </cofactor>
    <text evidence="12">Binds 1 divalent metal cation per subunit; can use either Mg(2+) or Mn(2+).</text>
</comment>
<evidence type="ECO:0000256" key="2">
    <source>
        <dbReference type="ARBA" id="ARBA00022490"/>
    </source>
</evidence>
<dbReference type="FunCoup" id="G8JR81">
    <property type="interactions" value="716"/>
</dbReference>
<keyword evidence="12" id="KW-0539">Nucleus</keyword>
<dbReference type="KEGG" id="erc:Ecym_3147"/>
<dbReference type="HOGENOM" id="CLU_082080_1_1_1"/>
<gene>
    <name evidence="12" type="primary">HAM1</name>
    <name evidence="14" type="ordered locus">Ecym_3147</name>
</gene>
<dbReference type="PANTHER" id="PTHR11067:SF9">
    <property type="entry name" value="INOSINE TRIPHOSPHATE PYROPHOSPHATASE"/>
    <property type="match status" value="1"/>
</dbReference>
<accession>G8JR81</accession>
<dbReference type="Proteomes" id="UP000006790">
    <property type="component" value="Chromosome 3"/>
</dbReference>
<evidence type="ECO:0000256" key="10">
    <source>
        <dbReference type="ARBA" id="ARBA00093255"/>
    </source>
</evidence>
<dbReference type="GO" id="GO:0036219">
    <property type="term" value="F:GTP diphosphatase activity"/>
    <property type="evidence" value="ECO:0007669"/>
    <property type="project" value="EnsemblFungi"/>
</dbReference>
<dbReference type="NCBIfam" id="TIGR00042">
    <property type="entry name" value="RdgB/HAM1 family non-canonical purine NTP pyrophosphatase"/>
    <property type="match status" value="1"/>
</dbReference>
<dbReference type="InterPro" id="IPR027502">
    <property type="entry name" value="ITPase"/>
</dbReference>
<dbReference type="GO" id="GO:0009117">
    <property type="term" value="P:nucleotide metabolic process"/>
    <property type="evidence" value="ECO:0007669"/>
    <property type="project" value="UniProtKB-KW"/>
</dbReference>
<dbReference type="GO" id="GO:0036222">
    <property type="term" value="F:XTP diphosphatase activity"/>
    <property type="evidence" value="ECO:0007669"/>
    <property type="project" value="UniProtKB-UniRule"/>
</dbReference>
<keyword evidence="12" id="KW-0464">Manganese</keyword>
<evidence type="ECO:0000256" key="4">
    <source>
        <dbReference type="ARBA" id="ARBA00022741"/>
    </source>
</evidence>
<comment type="catalytic activity">
    <reaction evidence="9">
        <text>ITP + H2O = IMP + diphosphate + H(+)</text>
        <dbReference type="Rhea" id="RHEA:29399"/>
        <dbReference type="ChEBI" id="CHEBI:15377"/>
        <dbReference type="ChEBI" id="CHEBI:15378"/>
        <dbReference type="ChEBI" id="CHEBI:33019"/>
        <dbReference type="ChEBI" id="CHEBI:58053"/>
        <dbReference type="ChEBI" id="CHEBI:61402"/>
        <dbReference type="EC" id="3.6.1.66"/>
    </reaction>
    <physiologicalReaction direction="left-to-right" evidence="9">
        <dbReference type="Rhea" id="RHEA:29400"/>
    </physiologicalReaction>
</comment>
<evidence type="ECO:0000256" key="13">
    <source>
        <dbReference type="RuleBase" id="RU003781"/>
    </source>
</evidence>
<comment type="function">
    <text evidence="8">Pyrophosphatase that hydrolyzes the non-canonical purine nucleotides inosine triphosphate (ITP), deoxyinosine triphosphate (dITP) as well as 2'-deoxy-N-6-hydroxylaminopurine triphosphate (dHAPTP) and xanthosine 5'-triphosphate (XTP) to their respective monophosphate derivatives. The enzyme does not distinguish between the deoxy- and ribose forms. Probably excludes non-canonical purines from RNA and DNA precursor pools, thus preventing their incorporation into RNA and DNA and avoiding chromosomal lesions.</text>
</comment>
<evidence type="ECO:0000313" key="15">
    <source>
        <dbReference type="Proteomes" id="UP000006790"/>
    </source>
</evidence>
<dbReference type="GO" id="GO:0036217">
    <property type="term" value="F:dGTP diphosphatase activity"/>
    <property type="evidence" value="ECO:0007669"/>
    <property type="project" value="EnsemblFungi"/>
</dbReference>
<keyword evidence="3 12" id="KW-0479">Metal-binding</keyword>
<evidence type="ECO:0000256" key="11">
    <source>
        <dbReference type="ARBA" id="ARBA00093271"/>
    </source>
</evidence>
<protein>
    <recommendedName>
        <fullName evidence="12">Inosine triphosphate pyrophosphatase</fullName>
        <shortName evidence="12">ITPase</shortName>
        <shortName evidence="12">Inosine triphosphatase</shortName>
        <ecNumber evidence="12">3.6.1.66</ecNumber>
    </recommendedName>
    <alternativeName>
        <fullName evidence="12">Non-canonical purine NTP pyrophosphatase</fullName>
    </alternativeName>
    <alternativeName>
        <fullName evidence="12">Non-standard purine NTP pyrophosphatase</fullName>
    </alternativeName>
    <alternativeName>
        <fullName evidence="12">Nucleoside-triphosphate diphosphatase</fullName>
    </alternativeName>
    <alternativeName>
        <fullName evidence="12">Nucleoside-triphosphate pyrophosphatase</fullName>
        <shortName evidence="12">NTPase</shortName>
    </alternativeName>
    <alternativeName>
        <fullName evidence="12">XTP/dITP diphosphatase</fullName>
    </alternativeName>
</protein>
<keyword evidence="6 12" id="KW-0460">Magnesium</keyword>
<dbReference type="OrthoDB" id="6288734at2759"/>
<proteinExistence type="inferred from homology"/>
<feature type="binding site" evidence="12">
    <location>
        <begin position="8"/>
        <end position="13"/>
    </location>
    <ligand>
        <name>ITP</name>
        <dbReference type="ChEBI" id="CHEBI:61402"/>
    </ligand>
</feature>
<evidence type="ECO:0000256" key="9">
    <source>
        <dbReference type="ARBA" id="ARBA00093218"/>
    </source>
</evidence>
<dbReference type="OMA" id="YDPIFQP"/>
<evidence type="ECO:0000256" key="7">
    <source>
        <dbReference type="ARBA" id="ARBA00023080"/>
    </source>
</evidence>
<dbReference type="PANTHER" id="PTHR11067">
    <property type="entry name" value="INOSINE TRIPHOSPHATE PYROPHOSPHATASE/HAM1 PROTEIN"/>
    <property type="match status" value="1"/>
</dbReference>
<comment type="catalytic activity">
    <reaction evidence="11">
        <text>N(6)-hydroxy-dATP + H2O = N(6)-hydroxy-dAMP + diphosphate + H(+)</text>
        <dbReference type="Rhea" id="RHEA:83971"/>
        <dbReference type="ChEBI" id="CHEBI:15377"/>
        <dbReference type="ChEBI" id="CHEBI:15378"/>
        <dbReference type="ChEBI" id="CHEBI:33019"/>
        <dbReference type="ChEBI" id="CHEBI:233529"/>
        <dbReference type="ChEBI" id="CHEBI:233530"/>
    </reaction>
    <physiologicalReaction direction="left-to-right" evidence="11">
        <dbReference type="Rhea" id="RHEA:83972"/>
    </physiologicalReaction>
</comment>
<feature type="binding site" evidence="12">
    <location>
        <position position="168"/>
    </location>
    <ligand>
        <name>ITP</name>
        <dbReference type="ChEBI" id="CHEBI:61402"/>
    </ligand>
</feature>
<evidence type="ECO:0000256" key="12">
    <source>
        <dbReference type="HAMAP-Rule" id="MF_03148"/>
    </source>
</evidence>
<evidence type="ECO:0000256" key="5">
    <source>
        <dbReference type="ARBA" id="ARBA00022801"/>
    </source>
</evidence>
<dbReference type="FunFam" id="3.90.950.10:FF:000003">
    <property type="entry name" value="Inosine triphosphate pyrophosphatase"/>
    <property type="match status" value="1"/>
</dbReference>
<feature type="binding site" evidence="12">
    <location>
        <begin position="70"/>
        <end position="71"/>
    </location>
    <ligand>
        <name>ITP</name>
        <dbReference type="ChEBI" id="CHEBI:61402"/>
    </ligand>
</feature>
<name>G8JR81_ERECY</name>
<dbReference type="GO" id="GO:0005634">
    <property type="term" value="C:nucleus"/>
    <property type="evidence" value="ECO:0007669"/>
    <property type="project" value="UniProtKB-SubCell"/>
</dbReference>
<evidence type="ECO:0000256" key="3">
    <source>
        <dbReference type="ARBA" id="ARBA00022723"/>
    </source>
</evidence>
<keyword evidence="7 12" id="KW-0546">Nucleotide metabolism</keyword>
<feature type="binding site" evidence="12">
    <location>
        <begin position="173"/>
        <end position="174"/>
    </location>
    <ligand>
        <name>ITP</name>
        <dbReference type="ChEBI" id="CHEBI:61402"/>
    </ligand>
</feature>
<feature type="binding site" evidence="12">
    <location>
        <begin position="144"/>
        <end position="147"/>
    </location>
    <ligand>
        <name>ITP</name>
        <dbReference type="ChEBI" id="CHEBI:61402"/>
    </ligand>
</feature>
<comment type="subunit">
    <text evidence="12">Homodimer.</text>
</comment>
<dbReference type="GO" id="GO:0036221">
    <property type="term" value="F:UTP diphosphatase activity"/>
    <property type="evidence" value="ECO:0007669"/>
    <property type="project" value="EnsemblFungi"/>
</dbReference>
<dbReference type="AlphaFoldDB" id="G8JR81"/>
<dbReference type="GO" id="GO:0005737">
    <property type="term" value="C:cytoplasm"/>
    <property type="evidence" value="ECO:0007669"/>
    <property type="project" value="UniProtKB-SubCell"/>
</dbReference>
<comment type="similarity">
    <text evidence="1 12 13">Belongs to the HAM1 NTPase family.</text>
</comment>
<dbReference type="GO" id="GO:0000166">
    <property type="term" value="F:nucleotide binding"/>
    <property type="evidence" value="ECO:0007669"/>
    <property type="project" value="UniProtKB-KW"/>
</dbReference>
<dbReference type="EC" id="3.6.1.66" evidence="12"/>
<sequence>MQEIIFVTSNKAKLAEVQALLNSESMRFTISNEPLDLLEIQGSDLEVIALEKCKEAVKNLGPDKKVFIEDTALSFDEFDGLPGAYIKWFLNMGLPKIVSMLAGTDNKAATGITTVVFYDGEGMYHTFQGRCDGRIVDARGSTKFGWDPIFEPNNGNNLTYAEMDSKTKNAISHRSKAFKAFKEFLRLQL</sequence>
<comment type="subcellular location">
    <subcellularLocation>
        <location evidence="12">Cytoplasm</location>
    </subcellularLocation>
    <subcellularLocation>
        <location evidence="12">Nucleus</location>
    </subcellularLocation>
</comment>
<reference evidence="15" key="1">
    <citation type="journal article" date="2012" name="G3 (Bethesda)">
        <title>Pichia sorbitophila, an interspecies yeast hybrid reveals early steps of genome resolution following polyploidization.</title>
        <authorList>
            <person name="Leh Louis V."/>
            <person name="Despons L."/>
            <person name="Friedrich A."/>
            <person name="Martin T."/>
            <person name="Durrens P."/>
            <person name="Casaregola S."/>
            <person name="Neuveglise C."/>
            <person name="Fairhead C."/>
            <person name="Marck C."/>
            <person name="Cruz J.A."/>
            <person name="Straub M.L."/>
            <person name="Kugler V."/>
            <person name="Sacerdot C."/>
            <person name="Uzunov Z."/>
            <person name="Thierry A."/>
            <person name="Weiss S."/>
            <person name="Bleykasten C."/>
            <person name="De Montigny J."/>
            <person name="Jacques N."/>
            <person name="Jung P."/>
            <person name="Lemaire M."/>
            <person name="Mallet S."/>
            <person name="Morel G."/>
            <person name="Richard G.F."/>
            <person name="Sarkar A."/>
            <person name="Savel G."/>
            <person name="Schacherer J."/>
            <person name="Seret M.L."/>
            <person name="Talla E."/>
            <person name="Samson G."/>
            <person name="Jubin C."/>
            <person name="Poulain J."/>
            <person name="Vacherie B."/>
            <person name="Barbe V."/>
            <person name="Pelletier E."/>
            <person name="Sherman D.J."/>
            <person name="Westhof E."/>
            <person name="Weissenbach J."/>
            <person name="Baret P.V."/>
            <person name="Wincker P."/>
            <person name="Gaillardin C."/>
            <person name="Dujon B."/>
            <person name="Souciet J.L."/>
        </authorList>
    </citation>
    <scope>NUCLEOTIDE SEQUENCE [LARGE SCALE GENOMIC DNA]</scope>
    <source>
        <strain evidence="15">CBS 270.75 / DBVPG 7215 / KCTC 17166 / NRRL Y-17582</strain>
    </source>
</reference>
<evidence type="ECO:0000256" key="6">
    <source>
        <dbReference type="ARBA" id="ARBA00022842"/>
    </source>
</evidence>
<keyword evidence="15" id="KW-1185">Reference proteome</keyword>